<dbReference type="InterPro" id="IPR006045">
    <property type="entry name" value="Cupin_1"/>
</dbReference>
<dbReference type="Pfam" id="PF00190">
    <property type="entry name" value="Cupin_1"/>
    <property type="match status" value="1"/>
</dbReference>
<gene>
    <name evidence="2" type="ORF">IU459_03765</name>
</gene>
<organism evidence="2 3">
    <name type="scientific">Nocardia amamiensis</name>
    <dbReference type="NCBI Taxonomy" id="404578"/>
    <lineage>
        <taxon>Bacteria</taxon>
        <taxon>Bacillati</taxon>
        <taxon>Actinomycetota</taxon>
        <taxon>Actinomycetes</taxon>
        <taxon>Mycobacteriales</taxon>
        <taxon>Nocardiaceae</taxon>
        <taxon>Nocardia</taxon>
    </lineage>
</organism>
<name>A0ABS0CJ95_9NOCA</name>
<evidence type="ECO:0000313" key="3">
    <source>
        <dbReference type="Proteomes" id="UP000702209"/>
    </source>
</evidence>
<evidence type="ECO:0000313" key="2">
    <source>
        <dbReference type="EMBL" id="MBF6296659.1"/>
    </source>
</evidence>
<dbReference type="EMBL" id="JADLQX010000002">
    <property type="protein sequence ID" value="MBF6296659.1"/>
    <property type="molecule type" value="Genomic_DNA"/>
</dbReference>
<keyword evidence="3" id="KW-1185">Reference proteome</keyword>
<accession>A0ABS0CJ95</accession>
<dbReference type="SUPFAM" id="SSF51182">
    <property type="entry name" value="RmlC-like cupins"/>
    <property type="match status" value="1"/>
</dbReference>
<dbReference type="RefSeq" id="WP_195128016.1">
    <property type="nucleotide sequence ID" value="NZ_JADLQX010000002.1"/>
</dbReference>
<comment type="caution">
    <text evidence="2">The sequence shown here is derived from an EMBL/GenBank/DDBJ whole genome shotgun (WGS) entry which is preliminary data.</text>
</comment>
<proteinExistence type="predicted"/>
<dbReference type="Gene3D" id="2.60.120.10">
    <property type="entry name" value="Jelly Rolls"/>
    <property type="match status" value="1"/>
</dbReference>
<feature type="domain" description="Cupin type-1" evidence="1">
    <location>
        <begin position="39"/>
        <end position="128"/>
    </location>
</feature>
<sequence>MKSAVKQVRVINPSDSAETIGRQRQRLVPCVTTETCGATGISAGMVNMAPAAVSRAHYHAHSEIVVVCLRGSAVTLIGPDLRPYFHGPGEFIYIPDGVVHVAVNLAEADDLVALEMRTDPLFNDDVVLTPEYDARVPEVVARLRRDRAGS</sequence>
<protein>
    <submittedName>
        <fullName evidence="2">Cupin domain-containing protein</fullName>
    </submittedName>
</protein>
<dbReference type="Proteomes" id="UP000702209">
    <property type="component" value="Unassembled WGS sequence"/>
</dbReference>
<evidence type="ECO:0000259" key="1">
    <source>
        <dbReference type="Pfam" id="PF00190"/>
    </source>
</evidence>
<dbReference type="InterPro" id="IPR014710">
    <property type="entry name" value="RmlC-like_jellyroll"/>
</dbReference>
<reference evidence="2 3" key="1">
    <citation type="submission" date="2020-10" db="EMBL/GenBank/DDBJ databases">
        <title>Identification of Nocardia species via Next-generation sequencing and recognition of intraspecies genetic diversity.</title>
        <authorList>
            <person name="Li P."/>
            <person name="Li P."/>
            <person name="Lu B."/>
        </authorList>
    </citation>
    <scope>NUCLEOTIDE SEQUENCE [LARGE SCALE GENOMIC DNA]</scope>
    <source>
        <strain evidence="2 3">BJ06-0157</strain>
    </source>
</reference>
<dbReference type="InterPro" id="IPR011051">
    <property type="entry name" value="RmlC_Cupin_sf"/>
</dbReference>